<sequence>MVAKKLSLVLTAAWLAAAPFVAAPACAEDAPPPAPPPAEQKTEAPAPAPAPKEEPGLKEVLSEFLGKAEESLPTQGKRLPLGNAELQLSFAPLVKTTGPAVVNVYASQQVRVRSPFAGDPLFEQFFGGQFGGQAPQRMQSALGSGVLVDPSGIVVTNNHVIKDADEVKVATSDGREFPSKVLLKDDSLDLAVLKIEDSKPFPVIPVGDSDALEVGDLVLAIGNPFGVGQTTTSGIVSALARSHIGVSDFGFFIQTDAAINPGNSGGALINMGGQLVGINTAIFSRSGGSIGIGFAIPSNMVRAVVESAKQGRDYFERPFIGATFEPVTAAIAESLGMAQPAGALVSAVSADGPAAKAGLKPGDVVLSLNDIAIEHVDALGYRLATLSIDNPATLNILSQGAEKKVEITPIRPPEDASAAEITIDGESPFAGAKITALSPRLAQRLGMPSEAKGVAIVDIQRGSSAAEFGFMPRDIVREVNGLSIDTPKKLKQSAAQKTRWWRFTVERNGQLMRQVLRY</sequence>
<dbReference type="SMART" id="SM00228">
    <property type="entry name" value="PDZ"/>
    <property type="match status" value="2"/>
</dbReference>
<name>A0A2P7SP44_9HYPH</name>
<keyword evidence="1 11" id="KW-0645">Protease</keyword>
<dbReference type="EMBL" id="PXYL01000001">
    <property type="protein sequence ID" value="PSJ64145.1"/>
    <property type="molecule type" value="Genomic_DNA"/>
</dbReference>
<dbReference type="GO" id="GO:0004252">
    <property type="term" value="F:serine-type endopeptidase activity"/>
    <property type="evidence" value="ECO:0007669"/>
    <property type="project" value="InterPro"/>
</dbReference>
<evidence type="ECO:0000256" key="5">
    <source>
        <dbReference type="ARBA" id="ARBA00022825"/>
    </source>
</evidence>
<dbReference type="InterPro" id="IPR009003">
    <property type="entry name" value="Peptidase_S1_PA"/>
</dbReference>
<evidence type="ECO:0000313" key="11">
    <source>
        <dbReference type="EMBL" id="PSJ64145.1"/>
    </source>
</evidence>
<dbReference type="SUPFAM" id="SSF50156">
    <property type="entry name" value="PDZ domain-like"/>
    <property type="match status" value="2"/>
</dbReference>
<feature type="region of interest" description="Disordered" evidence="8">
    <location>
        <begin position="27"/>
        <end position="54"/>
    </location>
</feature>
<evidence type="ECO:0000256" key="9">
    <source>
        <dbReference type="SAM" id="SignalP"/>
    </source>
</evidence>
<accession>A0A2P7SP44</accession>
<dbReference type="Gene3D" id="2.40.10.120">
    <property type="match status" value="1"/>
</dbReference>
<dbReference type="Proteomes" id="UP000240653">
    <property type="component" value="Unassembled WGS sequence"/>
</dbReference>
<dbReference type="GO" id="GO:0006508">
    <property type="term" value="P:proteolysis"/>
    <property type="evidence" value="ECO:0007669"/>
    <property type="project" value="UniProtKB-KW"/>
</dbReference>
<dbReference type="Gene3D" id="2.30.42.10">
    <property type="match status" value="2"/>
</dbReference>
<keyword evidence="2 9" id="KW-0732">Signal</keyword>
<evidence type="ECO:0000256" key="3">
    <source>
        <dbReference type="ARBA" id="ARBA00022737"/>
    </source>
</evidence>
<dbReference type="InterPro" id="IPR051201">
    <property type="entry name" value="Chloro_Bact_Ser_Proteases"/>
</dbReference>
<evidence type="ECO:0000256" key="4">
    <source>
        <dbReference type="ARBA" id="ARBA00022801"/>
    </source>
</evidence>
<dbReference type="OrthoDB" id="7358927at2"/>
<dbReference type="Pfam" id="PF13180">
    <property type="entry name" value="PDZ_2"/>
    <property type="match status" value="1"/>
</dbReference>
<feature type="binding site" evidence="7">
    <location>
        <position position="189"/>
    </location>
    <ligand>
        <name>substrate</name>
    </ligand>
</feature>
<feature type="binding site" evidence="7">
    <location>
        <begin position="262"/>
        <end position="264"/>
    </location>
    <ligand>
        <name>substrate</name>
    </ligand>
</feature>
<dbReference type="PROSITE" id="PS50106">
    <property type="entry name" value="PDZ"/>
    <property type="match status" value="1"/>
</dbReference>
<dbReference type="RefSeq" id="WP_106722498.1">
    <property type="nucleotide sequence ID" value="NZ_PXYL01000001.1"/>
</dbReference>
<evidence type="ECO:0000313" key="12">
    <source>
        <dbReference type="Proteomes" id="UP000240653"/>
    </source>
</evidence>
<evidence type="ECO:0000256" key="2">
    <source>
        <dbReference type="ARBA" id="ARBA00022729"/>
    </source>
</evidence>
<evidence type="ECO:0000256" key="1">
    <source>
        <dbReference type="ARBA" id="ARBA00022670"/>
    </source>
</evidence>
<dbReference type="InterPro" id="IPR001940">
    <property type="entry name" value="Peptidase_S1C"/>
</dbReference>
<comment type="caution">
    <text evidence="11">The sequence shown here is derived from an EMBL/GenBank/DDBJ whole genome shotgun (WGS) entry which is preliminary data.</text>
</comment>
<dbReference type="InterPro" id="IPR036034">
    <property type="entry name" value="PDZ_sf"/>
</dbReference>
<feature type="chain" id="PRO_5039025970" evidence="9">
    <location>
        <begin position="28"/>
        <end position="518"/>
    </location>
</feature>
<dbReference type="PANTHER" id="PTHR43343:SF3">
    <property type="entry name" value="PROTEASE DO-LIKE 8, CHLOROPLASTIC"/>
    <property type="match status" value="1"/>
</dbReference>
<dbReference type="AlphaFoldDB" id="A0A2P7SP44"/>
<dbReference type="NCBIfam" id="TIGR02037">
    <property type="entry name" value="degP_htrA_DO"/>
    <property type="match status" value="1"/>
</dbReference>
<feature type="active site" description="Charge relay system" evidence="6">
    <location>
        <position position="264"/>
    </location>
</feature>
<evidence type="ECO:0000259" key="10">
    <source>
        <dbReference type="PROSITE" id="PS50106"/>
    </source>
</evidence>
<keyword evidence="3" id="KW-0677">Repeat</keyword>
<feature type="domain" description="PDZ" evidence="10">
    <location>
        <begin position="304"/>
        <end position="376"/>
    </location>
</feature>
<dbReference type="Pfam" id="PF13365">
    <property type="entry name" value="Trypsin_2"/>
    <property type="match status" value="1"/>
</dbReference>
<feature type="active site" description="Charge relay system" evidence="6">
    <location>
        <position position="159"/>
    </location>
</feature>
<evidence type="ECO:0000256" key="6">
    <source>
        <dbReference type="PIRSR" id="PIRSR611782-1"/>
    </source>
</evidence>
<keyword evidence="12" id="KW-1185">Reference proteome</keyword>
<reference evidence="11 12" key="1">
    <citation type="submission" date="2018-03" db="EMBL/GenBank/DDBJ databases">
        <title>The draft genome of Mesorhizobium soli JCM 19897.</title>
        <authorList>
            <person name="Li L."/>
            <person name="Liu L."/>
            <person name="Liang L."/>
            <person name="Wang T."/>
            <person name="Zhang X."/>
        </authorList>
    </citation>
    <scope>NUCLEOTIDE SEQUENCE [LARGE SCALE GENOMIC DNA]</scope>
    <source>
        <strain evidence="11 12">JCM 19897</strain>
    </source>
</reference>
<dbReference type="PRINTS" id="PR00834">
    <property type="entry name" value="PROTEASES2C"/>
</dbReference>
<evidence type="ECO:0000256" key="7">
    <source>
        <dbReference type="PIRSR" id="PIRSR611782-2"/>
    </source>
</evidence>
<protein>
    <submittedName>
        <fullName evidence="11">Serine protease</fullName>
    </submittedName>
</protein>
<dbReference type="PANTHER" id="PTHR43343">
    <property type="entry name" value="PEPTIDASE S12"/>
    <property type="match status" value="1"/>
</dbReference>
<feature type="active site" description="Charge relay system" evidence="6">
    <location>
        <position position="189"/>
    </location>
</feature>
<gene>
    <name evidence="11" type="ORF">C7I85_03315</name>
</gene>
<dbReference type="SUPFAM" id="SSF50494">
    <property type="entry name" value="Trypsin-like serine proteases"/>
    <property type="match status" value="1"/>
</dbReference>
<dbReference type="InterPro" id="IPR011782">
    <property type="entry name" value="Pept_S1C_Do"/>
</dbReference>
<dbReference type="InterPro" id="IPR001478">
    <property type="entry name" value="PDZ"/>
</dbReference>
<keyword evidence="5" id="KW-0720">Serine protease</keyword>
<keyword evidence="4" id="KW-0378">Hydrolase</keyword>
<proteinExistence type="predicted"/>
<feature type="signal peptide" evidence="9">
    <location>
        <begin position="1"/>
        <end position="27"/>
    </location>
</feature>
<evidence type="ECO:0000256" key="8">
    <source>
        <dbReference type="SAM" id="MobiDB-lite"/>
    </source>
</evidence>
<organism evidence="11 12">
    <name type="scientific">Pseudaminobacter soli</name>
    <name type="common">ex Li et al. 2025</name>
    <dbReference type="NCBI Taxonomy" id="1295366"/>
    <lineage>
        <taxon>Bacteria</taxon>
        <taxon>Pseudomonadati</taxon>
        <taxon>Pseudomonadota</taxon>
        <taxon>Alphaproteobacteria</taxon>
        <taxon>Hyphomicrobiales</taxon>
        <taxon>Phyllobacteriaceae</taxon>
        <taxon>Pseudaminobacter</taxon>
    </lineage>
</organism>
<feature type="binding site" evidence="7">
    <location>
        <position position="159"/>
    </location>
    <ligand>
        <name>substrate</name>
    </ligand>
</feature>